<dbReference type="RefSeq" id="WP_036211666.1">
    <property type="nucleotide sequence ID" value="NZ_AVPT01000019.1"/>
</dbReference>
<dbReference type="GO" id="GO:0045947">
    <property type="term" value="P:negative regulation of translational initiation"/>
    <property type="evidence" value="ECO:0007669"/>
    <property type="project" value="TreeGrafter"/>
</dbReference>
<dbReference type="GO" id="GO:0006402">
    <property type="term" value="P:mRNA catabolic process"/>
    <property type="evidence" value="ECO:0007669"/>
    <property type="project" value="InterPro"/>
</dbReference>
<dbReference type="InterPro" id="IPR003751">
    <property type="entry name" value="CsrA"/>
</dbReference>
<dbReference type="Proteomes" id="UP000029989">
    <property type="component" value="Unassembled WGS sequence"/>
</dbReference>
<evidence type="ECO:0000256" key="4">
    <source>
        <dbReference type="ARBA" id="ARBA00023159"/>
    </source>
</evidence>
<dbReference type="GO" id="GO:0048027">
    <property type="term" value="F:mRNA 5'-UTR binding"/>
    <property type="evidence" value="ECO:0007669"/>
    <property type="project" value="TreeGrafter"/>
</dbReference>
<dbReference type="InterPro" id="IPR036107">
    <property type="entry name" value="CsrA_sf"/>
</dbReference>
<evidence type="ECO:0000256" key="2">
    <source>
        <dbReference type="ARBA" id="ARBA00022845"/>
    </source>
</evidence>
<evidence type="ECO:0000256" key="3">
    <source>
        <dbReference type="ARBA" id="ARBA00022884"/>
    </source>
</evidence>
<evidence type="ECO:0000256" key="1">
    <source>
        <dbReference type="ARBA" id="ARBA00022490"/>
    </source>
</evidence>
<evidence type="ECO:0000313" key="5">
    <source>
        <dbReference type="EMBL" id="KGM55336.1"/>
    </source>
</evidence>
<dbReference type="AlphaFoldDB" id="A0A0A0EWH4"/>
<comment type="caution">
    <text evidence="5">The sequence shown here is derived from an EMBL/GenBank/DDBJ whole genome shotgun (WGS) entry which is preliminary data.</text>
</comment>
<organism evidence="5 6">
    <name type="scientific">Lysobacter arseniciresistens ZS79</name>
    <dbReference type="NCBI Taxonomy" id="913325"/>
    <lineage>
        <taxon>Bacteria</taxon>
        <taxon>Pseudomonadati</taxon>
        <taxon>Pseudomonadota</taxon>
        <taxon>Gammaproteobacteria</taxon>
        <taxon>Lysobacterales</taxon>
        <taxon>Lysobacteraceae</taxon>
        <taxon>Novilysobacter</taxon>
    </lineage>
</organism>
<sequence length="63" mass="6830">MLLLTRREAGVVSVGSSVRVTVRSVRDGQVKFGIAAPRDVPVYRGEIRRRMQCGASQASRDGA</sequence>
<dbReference type="STRING" id="913325.N799_07055"/>
<dbReference type="PANTHER" id="PTHR34984">
    <property type="entry name" value="CARBON STORAGE REGULATOR"/>
    <property type="match status" value="1"/>
</dbReference>
<evidence type="ECO:0008006" key="7">
    <source>
        <dbReference type="Google" id="ProtNLM"/>
    </source>
</evidence>
<accession>A0A0A0EWH4</accession>
<dbReference type="GO" id="GO:0005829">
    <property type="term" value="C:cytosol"/>
    <property type="evidence" value="ECO:0007669"/>
    <property type="project" value="TreeGrafter"/>
</dbReference>
<keyword evidence="4" id="KW-0010">Activator</keyword>
<dbReference type="PANTHER" id="PTHR34984:SF1">
    <property type="entry name" value="CARBON STORAGE REGULATOR"/>
    <property type="match status" value="1"/>
</dbReference>
<protein>
    <recommendedName>
        <fullName evidence="7">Translational regulator CsrA</fullName>
    </recommendedName>
</protein>
<keyword evidence="3" id="KW-0694">RNA-binding</keyword>
<evidence type="ECO:0000313" key="6">
    <source>
        <dbReference type="Proteomes" id="UP000029989"/>
    </source>
</evidence>
<dbReference type="OrthoDB" id="9809061at2"/>
<keyword evidence="1" id="KW-0963">Cytoplasm</keyword>
<proteinExistence type="predicted"/>
<dbReference type="Pfam" id="PF02599">
    <property type="entry name" value="CsrA"/>
    <property type="match status" value="1"/>
</dbReference>
<keyword evidence="2" id="KW-0810">Translation regulation</keyword>
<dbReference type="SUPFAM" id="SSF117130">
    <property type="entry name" value="CsrA-like"/>
    <property type="match status" value="1"/>
</dbReference>
<dbReference type="Gene3D" id="2.60.40.4380">
    <property type="entry name" value="Translational regulator CsrA"/>
    <property type="match status" value="1"/>
</dbReference>
<name>A0A0A0EWH4_9GAMM</name>
<gene>
    <name evidence="5" type="ORF">N799_07055</name>
</gene>
<dbReference type="EMBL" id="AVPT01000019">
    <property type="protein sequence ID" value="KGM55336.1"/>
    <property type="molecule type" value="Genomic_DNA"/>
</dbReference>
<keyword evidence="6" id="KW-1185">Reference proteome</keyword>
<dbReference type="GO" id="GO:0006109">
    <property type="term" value="P:regulation of carbohydrate metabolic process"/>
    <property type="evidence" value="ECO:0007669"/>
    <property type="project" value="InterPro"/>
</dbReference>
<reference evidence="5 6" key="1">
    <citation type="journal article" date="2015" name="Stand. Genomic Sci.">
        <title>Genomic information of the arsenic-resistant bacterium Lysobacter arseniciresistens type strain ZS79(T) and comparison of Lysobacter draft genomes.</title>
        <authorList>
            <person name="Liu L."/>
            <person name="Zhang S."/>
            <person name="Luo M."/>
            <person name="Wang G."/>
        </authorList>
    </citation>
    <scope>NUCLEOTIDE SEQUENCE [LARGE SCALE GENOMIC DNA]</scope>
    <source>
        <strain evidence="5 6">ZS79</strain>
    </source>
</reference>